<keyword evidence="3" id="KW-1185">Reference proteome</keyword>
<accession>A0ABY4H0K6</accession>
<evidence type="ECO:0000256" key="1">
    <source>
        <dbReference type="SAM" id="Phobius"/>
    </source>
</evidence>
<evidence type="ECO:0000313" key="3">
    <source>
        <dbReference type="Proteomes" id="UP000831880"/>
    </source>
</evidence>
<sequence length="90" mass="10269">MLNKLKNWDEFIAPLYIPSYTAIPIACWLLFKSSAWKDVEIVLLIIITLFLVFAGAVESSSDENKHQFFGYLYLSSSVIFASAGIYIWLL</sequence>
<gene>
    <name evidence="2" type="ORF">MUO14_19140</name>
</gene>
<protein>
    <submittedName>
        <fullName evidence="2">Uncharacterized protein</fullName>
    </submittedName>
</protein>
<keyword evidence="1" id="KW-0472">Membrane</keyword>
<organism evidence="2 3">
    <name type="scientific">Halobacillus shinanisalinarum</name>
    <dbReference type="NCBI Taxonomy" id="2932258"/>
    <lineage>
        <taxon>Bacteria</taxon>
        <taxon>Bacillati</taxon>
        <taxon>Bacillota</taxon>
        <taxon>Bacilli</taxon>
        <taxon>Bacillales</taxon>
        <taxon>Bacillaceae</taxon>
        <taxon>Halobacillus</taxon>
    </lineage>
</organism>
<keyword evidence="1" id="KW-1133">Transmembrane helix</keyword>
<dbReference type="EMBL" id="CP095074">
    <property type="protein sequence ID" value="UOQ92542.1"/>
    <property type="molecule type" value="Genomic_DNA"/>
</dbReference>
<dbReference type="RefSeq" id="WP_244752150.1">
    <property type="nucleotide sequence ID" value="NZ_CP095074.1"/>
</dbReference>
<name>A0ABY4H0K6_9BACI</name>
<proteinExistence type="predicted"/>
<keyword evidence="1" id="KW-0812">Transmembrane</keyword>
<feature type="transmembrane region" description="Helical" evidence="1">
    <location>
        <begin position="68"/>
        <end position="89"/>
    </location>
</feature>
<evidence type="ECO:0000313" key="2">
    <source>
        <dbReference type="EMBL" id="UOQ92542.1"/>
    </source>
</evidence>
<feature type="transmembrane region" description="Helical" evidence="1">
    <location>
        <begin position="12"/>
        <end position="31"/>
    </location>
</feature>
<reference evidence="2 3" key="1">
    <citation type="submission" date="2022-04" db="EMBL/GenBank/DDBJ databases">
        <title>Halobacillus sp. isolated from saltern.</title>
        <authorList>
            <person name="Won M."/>
            <person name="Lee C.-M."/>
            <person name="Woen H.-Y."/>
            <person name="Kwon S.-W."/>
        </authorList>
    </citation>
    <scope>NUCLEOTIDE SEQUENCE [LARGE SCALE GENOMIC DNA]</scope>
    <source>
        <strain evidence="2 3">SSTM10-2</strain>
    </source>
</reference>
<feature type="transmembrane region" description="Helical" evidence="1">
    <location>
        <begin position="38"/>
        <end position="56"/>
    </location>
</feature>
<dbReference type="Proteomes" id="UP000831880">
    <property type="component" value="Chromosome"/>
</dbReference>